<dbReference type="AlphaFoldDB" id="A0A5N5I5A0"/>
<feature type="region of interest" description="Disordered" evidence="1">
    <location>
        <begin position="1"/>
        <end position="29"/>
    </location>
</feature>
<evidence type="ECO:0000313" key="3">
    <source>
        <dbReference type="Proteomes" id="UP000327157"/>
    </source>
</evidence>
<evidence type="ECO:0000313" key="2">
    <source>
        <dbReference type="EMBL" id="KAB2630784.1"/>
    </source>
</evidence>
<proteinExistence type="predicted"/>
<reference evidence="2 3" key="1">
    <citation type="submission" date="2019-09" db="EMBL/GenBank/DDBJ databases">
        <authorList>
            <person name="Ou C."/>
        </authorList>
    </citation>
    <scope>NUCLEOTIDE SEQUENCE [LARGE SCALE GENOMIC DNA]</scope>
    <source>
        <strain evidence="2">S2</strain>
        <tissue evidence="2">Leaf</tissue>
    </source>
</reference>
<evidence type="ECO:0000256" key="1">
    <source>
        <dbReference type="SAM" id="MobiDB-lite"/>
    </source>
</evidence>
<gene>
    <name evidence="2" type="ORF">D8674_008303</name>
</gene>
<reference evidence="2 3" key="3">
    <citation type="submission" date="2019-11" db="EMBL/GenBank/DDBJ databases">
        <title>A de novo genome assembly of a pear dwarfing rootstock.</title>
        <authorList>
            <person name="Wang F."/>
            <person name="Wang J."/>
            <person name="Li S."/>
            <person name="Zhang Y."/>
            <person name="Fang M."/>
            <person name="Ma L."/>
            <person name="Zhao Y."/>
            <person name="Jiang S."/>
        </authorList>
    </citation>
    <scope>NUCLEOTIDE SEQUENCE [LARGE SCALE GENOMIC DNA]</scope>
    <source>
        <strain evidence="2">S2</strain>
        <tissue evidence="2">Leaf</tissue>
    </source>
</reference>
<name>A0A5N5I5A0_9ROSA</name>
<sequence>MSAKTESSTSSVTHPLLSTRRSHRRPRPVDEVDEFASAFTVIGEGADTSNTLGPCRLMGTSQLTRTIQKRIKMSWDARHRAVATKVQYNHLVHDIGSIVHHHCPMTPFFMSYQLEKKCTCGSGMSSHKGSM</sequence>
<dbReference type="EMBL" id="SMOL01000143">
    <property type="protein sequence ID" value="KAB2630784.1"/>
    <property type="molecule type" value="Genomic_DNA"/>
</dbReference>
<organism evidence="2 3">
    <name type="scientific">Pyrus ussuriensis x Pyrus communis</name>
    <dbReference type="NCBI Taxonomy" id="2448454"/>
    <lineage>
        <taxon>Eukaryota</taxon>
        <taxon>Viridiplantae</taxon>
        <taxon>Streptophyta</taxon>
        <taxon>Embryophyta</taxon>
        <taxon>Tracheophyta</taxon>
        <taxon>Spermatophyta</taxon>
        <taxon>Magnoliopsida</taxon>
        <taxon>eudicotyledons</taxon>
        <taxon>Gunneridae</taxon>
        <taxon>Pentapetalae</taxon>
        <taxon>rosids</taxon>
        <taxon>fabids</taxon>
        <taxon>Rosales</taxon>
        <taxon>Rosaceae</taxon>
        <taxon>Amygdaloideae</taxon>
        <taxon>Maleae</taxon>
        <taxon>Pyrus</taxon>
    </lineage>
</organism>
<feature type="compositionally biased region" description="Polar residues" evidence="1">
    <location>
        <begin position="1"/>
        <end position="13"/>
    </location>
</feature>
<reference evidence="3" key="2">
    <citation type="submission" date="2019-10" db="EMBL/GenBank/DDBJ databases">
        <title>A de novo genome assembly of a pear dwarfing rootstock.</title>
        <authorList>
            <person name="Wang F."/>
            <person name="Wang J."/>
            <person name="Li S."/>
            <person name="Zhang Y."/>
            <person name="Fang M."/>
            <person name="Ma L."/>
            <person name="Zhao Y."/>
            <person name="Jiang S."/>
        </authorList>
    </citation>
    <scope>NUCLEOTIDE SEQUENCE [LARGE SCALE GENOMIC DNA]</scope>
</reference>
<comment type="caution">
    <text evidence="2">The sequence shown here is derived from an EMBL/GenBank/DDBJ whole genome shotgun (WGS) entry which is preliminary data.</text>
</comment>
<accession>A0A5N5I5A0</accession>
<protein>
    <submittedName>
        <fullName evidence="2">Uncharacterized protein</fullName>
    </submittedName>
</protein>
<dbReference type="Proteomes" id="UP000327157">
    <property type="component" value="Chromosome 12"/>
</dbReference>
<keyword evidence="3" id="KW-1185">Reference proteome</keyword>